<dbReference type="Pfam" id="PF13621">
    <property type="entry name" value="Cupin_8"/>
    <property type="match status" value="1"/>
</dbReference>
<dbReference type="SMART" id="SM00558">
    <property type="entry name" value="JmjC"/>
    <property type="match status" value="1"/>
</dbReference>
<dbReference type="InterPro" id="IPR003347">
    <property type="entry name" value="JmjC_dom"/>
</dbReference>
<dbReference type="Proteomes" id="UP001061302">
    <property type="component" value="Chromosome"/>
</dbReference>
<protein>
    <submittedName>
        <fullName evidence="2">Cupin-like domain-containing protein</fullName>
    </submittedName>
</protein>
<gene>
    <name evidence="2" type="ORF">N8I74_16520</name>
</gene>
<dbReference type="PANTHER" id="PTHR12461">
    <property type="entry name" value="HYPOXIA-INDUCIBLE FACTOR 1 ALPHA INHIBITOR-RELATED"/>
    <property type="match status" value="1"/>
</dbReference>
<dbReference type="SUPFAM" id="SSF51197">
    <property type="entry name" value="Clavaminate synthase-like"/>
    <property type="match status" value="1"/>
</dbReference>
<dbReference type="Gene3D" id="2.60.120.650">
    <property type="entry name" value="Cupin"/>
    <property type="match status" value="1"/>
</dbReference>
<name>A0ABY6DMI9_9NEIS</name>
<reference evidence="2" key="1">
    <citation type="submission" date="2022-10" db="EMBL/GenBank/DDBJ databases">
        <title>Chitiniphilus purpureus sp. nov., a novel chitin-degrading bacterium isolated from crawfish pond sediment.</title>
        <authorList>
            <person name="Li K."/>
        </authorList>
    </citation>
    <scope>NUCLEOTIDE SEQUENCE</scope>
    <source>
        <strain evidence="2">CD1</strain>
    </source>
</reference>
<evidence type="ECO:0000313" key="3">
    <source>
        <dbReference type="Proteomes" id="UP001061302"/>
    </source>
</evidence>
<dbReference type="PANTHER" id="PTHR12461:SF105">
    <property type="entry name" value="HYPOXIA-INDUCIBLE FACTOR 1-ALPHA INHIBITOR"/>
    <property type="match status" value="1"/>
</dbReference>
<evidence type="ECO:0000313" key="2">
    <source>
        <dbReference type="EMBL" id="UXY14903.1"/>
    </source>
</evidence>
<dbReference type="PROSITE" id="PS51184">
    <property type="entry name" value="JMJC"/>
    <property type="match status" value="1"/>
</dbReference>
<sequence>MNHTVASETASQAMTDEWRRWIAENLILGNDPQQLYHTLVGAGFGEAVARAEVQQAQASPYLAGAQRLKNRLAKHDWVLDCQRQLNQLRNPEIPRRHRLGADEFFELYYSANRPVIITGMLEDWPAMQKWNLDYFRAGWGDCEVEVQFGRNADEHYELNKTAHRRMMRFGDFVDLVATSGRTNDFYMTANNNSHNQRVLSTLWRDIVQIPEYLDGSLGDQGFFWLGPQGTITPFHHDLTNNFMAQVMGRKRVLIMPACEIGNVYNHAHCFTHVDGRAVDLQRFPAMRNAQILECVLNPGEILFLPVGCWHFVEGLDISCTVSFINFRWNNDYASFYPALRDF</sequence>
<proteinExistence type="predicted"/>
<dbReference type="EMBL" id="CP106753">
    <property type="protein sequence ID" value="UXY14903.1"/>
    <property type="molecule type" value="Genomic_DNA"/>
</dbReference>
<organism evidence="2 3">
    <name type="scientific">Chitiniphilus purpureus</name>
    <dbReference type="NCBI Taxonomy" id="2981137"/>
    <lineage>
        <taxon>Bacteria</taxon>
        <taxon>Pseudomonadati</taxon>
        <taxon>Pseudomonadota</taxon>
        <taxon>Betaproteobacteria</taxon>
        <taxon>Neisseriales</taxon>
        <taxon>Chitinibacteraceae</taxon>
        <taxon>Chitiniphilus</taxon>
    </lineage>
</organism>
<keyword evidence="3" id="KW-1185">Reference proteome</keyword>
<evidence type="ECO:0000259" key="1">
    <source>
        <dbReference type="PROSITE" id="PS51184"/>
    </source>
</evidence>
<accession>A0ABY6DMI9</accession>
<feature type="domain" description="JmjC" evidence="1">
    <location>
        <begin position="198"/>
        <end position="340"/>
    </location>
</feature>
<dbReference type="RefSeq" id="WP_263124235.1">
    <property type="nucleotide sequence ID" value="NZ_CP106753.1"/>
</dbReference>
<dbReference type="InterPro" id="IPR041667">
    <property type="entry name" value="Cupin_8"/>
</dbReference>